<dbReference type="WBParaSite" id="PS1159_v2.g9619.t1">
    <property type="protein sequence ID" value="PS1159_v2.g9619.t1"/>
    <property type="gene ID" value="PS1159_v2.g9619"/>
</dbReference>
<proteinExistence type="predicted"/>
<reference evidence="2" key="1">
    <citation type="submission" date="2022-11" db="UniProtKB">
        <authorList>
            <consortium name="WormBaseParasite"/>
        </authorList>
    </citation>
    <scope>IDENTIFICATION</scope>
</reference>
<protein>
    <submittedName>
        <fullName evidence="2">Uncharacterized protein</fullName>
    </submittedName>
</protein>
<evidence type="ECO:0000313" key="1">
    <source>
        <dbReference type="Proteomes" id="UP000887580"/>
    </source>
</evidence>
<organism evidence="1 2">
    <name type="scientific">Panagrolaimus sp. PS1159</name>
    <dbReference type="NCBI Taxonomy" id="55785"/>
    <lineage>
        <taxon>Eukaryota</taxon>
        <taxon>Metazoa</taxon>
        <taxon>Ecdysozoa</taxon>
        <taxon>Nematoda</taxon>
        <taxon>Chromadorea</taxon>
        <taxon>Rhabditida</taxon>
        <taxon>Tylenchina</taxon>
        <taxon>Panagrolaimomorpha</taxon>
        <taxon>Panagrolaimoidea</taxon>
        <taxon>Panagrolaimidae</taxon>
        <taxon>Panagrolaimus</taxon>
    </lineage>
</organism>
<evidence type="ECO:0000313" key="2">
    <source>
        <dbReference type="WBParaSite" id="PS1159_v2.g9619.t1"/>
    </source>
</evidence>
<sequence>MTDSYNHEESIQEENLWNTKSIHSQPFVYSSIYQSEEQKQLNKGDKFRTTSSTLSLHIAAYENSTEAAGGAANSDIQNEETFRNIKHINIFCKNQKLVKQYFNSTDLFEIPRQEEGTFSTPEIMQFKASQKLISPNYGPTDSRMSDNGY</sequence>
<accession>A0AC35GWZ1</accession>
<name>A0AC35GWZ1_9BILA</name>
<dbReference type="Proteomes" id="UP000887580">
    <property type="component" value="Unplaced"/>
</dbReference>